<gene>
    <name evidence="2" type="ORF">BR63_03685</name>
</gene>
<dbReference type="EMBL" id="CP045798">
    <property type="protein sequence ID" value="QNB45497.1"/>
    <property type="molecule type" value="Genomic_DNA"/>
</dbReference>
<dbReference type="RefSeq" id="WP_051966308.1">
    <property type="nucleotide sequence ID" value="NZ_CP045798.1"/>
</dbReference>
<keyword evidence="3" id="KW-1185">Reference proteome</keyword>
<feature type="domain" description="Transposase DDE" evidence="1">
    <location>
        <begin position="39"/>
        <end position="185"/>
    </location>
</feature>
<dbReference type="AlphaFoldDB" id="A0A7G6E093"/>
<accession>A0A7G6E093</accession>
<dbReference type="InterPro" id="IPR025668">
    <property type="entry name" value="Tnp_DDE_dom"/>
</dbReference>
<reference evidence="2 3" key="1">
    <citation type="journal article" date="2019" name="Front. Microbiol.">
        <title>Thermoanaerosceptrum fracticalcis gen. nov. sp. nov., a Novel Fumarate-Fermenting Microorganism From a Deep Fractured Carbonate Aquifer of the US Great Basin.</title>
        <authorList>
            <person name="Hamilton-Brehm S.D."/>
            <person name="Stewart L.E."/>
            <person name="Zavarin M."/>
            <person name="Caldwell M."/>
            <person name="Lawson P.A."/>
            <person name="Onstott T.C."/>
            <person name="Grzymski J."/>
            <person name="Neveux I."/>
            <person name="Lollar B.S."/>
            <person name="Russell C.E."/>
            <person name="Moser D.P."/>
        </authorList>
    </citation>
    <scope>NUCLEOTIDE SEQUENCE [LARGE SCALE GENOMIC DNA]</scope>
    <source>
        <strain evidence="2 3">DRI-13</strain>
    </source>
</reference>
<evidence type="ECO:0000313" key="2">
    <source>
        <dbReference type="EMBL" id="QNB45497.1"/>
    </source>
</evidence>
<dbReference type="Proteomes" id="UP000515847">
    <property type="component" value="Chromosome"/>
</dbReference>
<name>A0A7G6E093_THEFR</name>
<protein>
    <recommendedName>
        <fullName evidence="1">Transposase DDE domain-containing protein</fullName>
    </recommendedName>
</protein>
<dbReference type="OrthoDB" id="1828538at2"/>
<sequence>MRLPLTGEVFQDTILTRQQKRKLERMQKKEESKLKKVLKKFSLPVSFDNNTVTAYGPFGYFEAFKKSIGLTQIINSTLNVKRHHNCYYSTSELIDFFIDSISVGLFRFYHMDGLQSDPGYKMLKNFRGGKVPDESTVRYLLSQLTDENILELQKINQSLLSLKASMEKPREVWLDLDDTVITVFGS</sequence>
<proteinExistence type="predicted"/>
<dbReference type="KEGG" id="tfr:BR63_03685"/>
<dbReference type="Pfam" id="PF13701">
    <property type="entry name" value="DDE_Tnp_1_4"/>
    <property type="match status" value="1"/>
</dbReference>
<evidence type="ECO:0000313" key="3">
    <source>
        <dbReference type="Proteomes" id="UP000515847"/>
    </source>
</evidence>
<organism evidence="2 3">
    <name type="scientific">Thermanaerosceptrum fracticalcis</name>
    <dbReference type="NCBI Taxonomy" id="1712410"/>
    <lineage>
        <taxon>Bacteria</taxon>
        <taxon>Bacillati</taxon>
        <taxon>Bacillota</taxon>
        <taxon>Clostridia</taxon>
        <taxon>Eubacteriales</taxon>
        <taxon>Peptococcaceae</taxon>
        <taxon>Thermanaerosceptrum</taxon>
    </lineage>
</organism>
<evidence type="ECO:0000259" key="1">
    <source>
        <dbReference type="Pfam" id="PF13701"/>
    </source>
</evidence>